<dbReference type="GO" id="GO:0060271">
    <property type="term" value="P:cilium assembly"/>
    <property type="evidence" value="ECO:0007669"/>
    <property type="project" value="TreeGrafter"/>
</dbReference>
<organism evidence="1 2">
    <name type="scientific">Oopsacas minuta</name>
    <dbReference type="NCBI Taxonomy" id="111878"/>
    <lineage>
        <taxon>Eukaryota</taxon>
        <taxon>Metazoa</taxon>
        <taxon>Porifera</taxon>
        <taxon>Hexactinellida</taxon>
        <taxon>Hexasterophora</taxon>
        <taxon>Lyssacinosida</taxon>
        <taxon>Leucopsacidae</taxon>
        <taxon>Oopsacas</taxon>
    </lineage>
</organism>
<reference evidence="1 2" key="1">
    <citation type="journal article" date="2023" name="BMC Biol.">
        <title>The compact genome of the sponge Oopsacas minuta (Hexactinellida) is lacking key metazoan core genes.</title>
        <authorList>
            <person name="Santini S."/>
            <person name="Schenkelaars Q."/>
            <person name="Jourda C."/>
            <person name="Duchesne M."/>
            <person name="Belahbib H."/>
            <person name="Rocher C."/>
            <person name="Selva M."/>
            <person name="Riesgo A."/>
            <person name="Vervoort M."/>
            <person name="Leys S.P."/>
            <person name="Kodjabachian L."/>
            <person name="Le Bivic A."/>
            <person name="Borchiellini C."/>
            <person name="Claverie J.M."/>
            <person name="Renard E."/>
        </authorList>
    </citation>
    <scope>NUCLEOTIDE SEQUENCE [LARGE SCALE GENOMIC DNA]</scope>
    <source>
        <strain evidence="1">SPO-2</strain>
    </source>
</reference>
<sequence length="146" mass="16636">MFIKYHNYFVRPNAQQDVSTPVYLAQEGGYPKSADHVFSEDSEHVFEICIEGAKDVHPLGSGVWGETDCYVSYKFPISTRNEHYTMDEQVELTTFNTPTTLSLPAPNFSAHHTHKIFLRGGTSLQQILLDSTYEGMNREDNVIEKM</sequence>
<proteinExistence type="predicted"/>
<evidence type="ECO:0000313" key="1">
    <source>
        <dbReference type="EMBL" id="KAI6652229.1"/>
    </source>
</evidence>
<dbReference type="GO" id="GO:0061511">
    <property type="term" value="P:centriole elongation"/>
    <property type="evidence" value="ECO:0007669"/>
    <property type="project" value="TreeGrafter"/>
</dbReference>
<dbReference type="AlphaFoldDB" id="A0AAV7JTI7"/>
<protein>
    <submittedName>
        <fullName evidence="1">C2 domain-containing protein 3 isoform X2</fullName>
    </submittedName>
</protein>
<dbReference type="GO" id="GO:0005814">
    <property type="term" value="C:centriole"/>
    <property type="evidence" value="ECO:0007669"/>
    <property type="project" value="TreeGrafter"/>
</dbReference>
<dbReference type="GO" id="GO:0071539">
    <property type="term" value="P:protein localization to centrosome"/>
    <property type="evidence" value="ECO:0007669"/>
    <property type="project" value="TreeGrafter"/>
</dbReference>
<keyword evidence="2" id="KW-1185">Reference proteome</keyword>
<evidence type="ECO:0000313" key="2">
    <source>
        <dbReference type="Proteomes" id="UP001165289"/>
    </source>
</evidence>
<dbReference type="EMBL" id="JAKMXF010000299">
    <property type="protein sequence ID" value="KAI6652229.1"/>
    <property type="molecule type" value="Genomic_DNA"/>
</dbReference>
<dbReference type="Proteomes" id="UP001165289">
    <property type="component" value="Unassembled WGS sequence"/>
</dbReference>
<comment type="caution">
    <text evidence="1">The sequence shown here is derived from an EMBL/GenBank/DDBJ whole genome shotgun (WGS) entry which is preliminary data.</text>
</comment>
<accession>A0AAV7JTI7</accession>
<name>A0AAV7JTI7_9METZ</name>
<dbReference type="PANTHER" id="PTHR21254">
    <property type="entry name" value="C2 DOMAIN-CONTAINING PROTEIN 3"/>
    <property type="match status" value="1"/>
</dbReference>
<dbReference type="GO" id="GO:0034451">
    <property type="term" value="C:centriolar satellite"/>
    <property type="evidence" value="ECO:0007669"/>
    <property type="project" value="TreeGrafter"/>
</dbReference>
<dbReference type="PANTHER" id="PTHR21254:SF1">
    <property type="entry name" value="C2 DOMAIN-CONTAINING PROTEIN 3"/>
    <property type="match status" value="1"/>
</dbReference>
<gene>
    <name evidence="1" type="ORF">LOD99_7246</name>
</gene>